<sequence>MSSLNRSSPKTQPTCQKCFSSCLKKQPFNERTKEWRPQPNISTFRITKERRGKISESIEKIPCIHIQLFQSLPGFFHRQNNKTAEGVRGCGMACTVFTSLVPLCRKSNISSCLKRWIEFGSRNQITLDSLSW</sequence>
<dbReference type="AlphaFoldDB" id="A0AAV4PJB7"/>
<organism evidence="1 2">
    <name type="scientific">Caerostris extrusa</name>
    <name type="common">Bark spider</name>
    <name type="synonym">Caerostris bankana</name>
    <dbReference type="NCBI Taxonomy" id="172846"/>
    <lineage>
        <taxon>Eukaryota</taxon>
        <taxon>Metazoa</taxon>
        <taxon>Ecdysozoa</taxon>
        <taxon>Arthropoda</taxon>
        <taxon>Chelicerata</taxon>
        <taxon>Arachnida</taxon>
        <taxon>Araneae</taxon>
        <taxon>Araneomorphae</taxon>
        <taxon>Entelegynae</taxon>
        <taxon>Araneoidea</taxon>
        <taxon>Araneidae</taxon>
        <taxon>Caerostris</taxon>
    </lineage>
</organism>
<name>A0AAV4PJB7_CAEEX</name>
<reference evidence="1 2" key="1">
    <citation type="submission" date="2021-06" db="EMBL/GenBank/DDBJ databases">
        <title>Caerostris extrusa draft genome.</title>
        <authorList>
            <person name="Kono N."/>
            <person name="Arakawa K."/>
        </authorList>
    </citation>
    <scope>NUCLEOTIDE SEQUENCE [LARGE SCALE GENOMIC DNA]</scope>
</reference>
<evidence type="ECO:0000313" key="2">
    <source>
        <dbReference type="Proteomes" id="UP001054945"/>
    </source>
</evidence>
<dbReference type="Proteomes" id="UP001054945">
    <property type="component" value="Unassembled WGS sequence"/>
</dbReference>
<evidence type="ECO:0000313" key="1">
    <source>
        <dbReference type="EMBL" id="GIX96020.1"/>
    </source>
</evidence>
<protein>
    <submittedName>
        <fullName evidence="1">Uncharacterized protein</fullName>
    </submittedName>
</protein>
<proteinExistence type="predicted"/>
<gene>
    <name evidence="1" type="ORF">CEXT_371991</name>
</gene>
<accession>A0AAV4PJB7</accession>
<comment type="caution">
    <text evidence="1">The sequence shown here is derived from an EMBL/GenBank/DDBJ whole genome shotgun (WGS) entry which is preliminary data.</text>
</comment>
<dbReference type="EMBL" id="BPLR01004598">
    <property type="protein sequence ID" value="GIX96020.1"/>
    <property type="molecule type" value="Genomic_DNA"/>
</dbReference>
<keyword evidence="2" id="KW-1185">Reference proteome</keyword>